<keyword evidence="3" id="KW-0732">Signal</keyword>
<comment type="catalytic activity">
    <reaction evidence="1">
        <text>O-phospho-L-tyrosyl-[protein] + H2O = L-tyrosyl-[protein] + phosphate</text>
        <dbReference type="Rhea" id="RHEA:10684"/>
        <dbReference type="Rhea" id="RHEA-COMP:10136"/>
        <dbReference type="Rhea" id="RHEA-COMP:20101"/>
        <dbReference type="ChEBI" id="CHEBI:15377"/>
        <dbReference type="ChEBI" id="CHEBI:43474"/>
        <dbReference type="ChEBI" id="CHEBI:46858"/>
        <dbReference type="ChEBI" id="CHEBI:61978"/>
        <dbReference type="EC" id="3.1.3.48"/>
    </reaction>
</comment>
<feature type="signal peptide" evidence="3">
    <location>
        <begin position="1"/>
        <end position="42"/>
    </location>
</feature>
<dbReference type="Proteomes" id="UP000695000">
    <property type="component" value="Unplaced"/>
</dbReference>
<sequence>MASIVINSWPQSHASHLKMNMRKFKFFLLLLLPLLQPYTIEAKKLNIDSFSTFFDEIVVDIENTSTCKGPYKIHVNGTSVNCENLKCKHNFKISNRTELEVKVFGVSQCESDTFYVRTPAMTTVTSETMMNEVKLKLKVSEDVVDHYYVRYVTDNRIFGNDTINNTMDNIVLKNFSNPTNPIQIQLNKGNNVMFVSEPFNIYLDGIELEAATYFNDIIILWTLQDYCKANQYIITYNSTNDKSSKVLKTNKLAYVEGFKYNDKIILQVTSKDGLCKSNVFSLSTPELINIYTTNVTYNSFTLEWDKDKVAKNYRILYTNAKRIMEENITGNSFVIDNLKENSNFIIMVELLDGKKVKYLSSTIRQKTLISGNVTAVKYYTNGTIMGRVSTRSKISSFTVFAGKLANHSFKGNEFQFNTNFTLDLKSVTVLGYNNRKVVFSATGIMMVYPPVGKLTEVRCQRGDVFSIFVKKVDFMTTDSNNTIVVEALNGTILYDTNIRSFQDIQINLTTETDFNIYLKSKYKNKEVLGEKIKSMVNNCMQNRILISNPDDDTSSVWIILVVCFAVTIIIILVILLLYFKLFRKKSLSEVYQMLPLIRIASNQLSAASLNMFIKDKNVVDMLETEFKSIPYNENAKTIGRNFEKKNRYRNILPNYSTHVHLDLLPDDVDSWYINANFLQNSKNENSYIATQCPVADSVSDFWRMVWQNEVSVVVMLTNLVENGNTKGTQYWPELDTAMNLTAGLAVSLEEVQVHLDYTVRTCKLRNAEGFSKLVRQFHFTAWPDHEIPVRPSSFVEFVRVVANYKNTSYPVVVHCSAGINRTGVYILVDRLWEQIKWNMLIDVPMTLAQLRKERKRLLSELLQYKFVYCALNELVNGESTNLHMDQLMTRIPEEELRYVNDNNYWLGVMGCAVQPGYELNKAKHRNQNKPFRSRTGVLYLDRLHSDDQSYYIAAVKISGRRAKSMICTQQPLSNTVFDFWRLIYLHKTEIIFVLHTIDVLENVFWPQDGNPFVLDNVLSVHLLEFSEEPLIQVYNLEVRGKDGNISVTLLHFEAWPSNNFPNYENFLQCFDIYRSSEIDRNVVLVCSDGAKGCGLLLTFQDVHDQLTNEQMCNVSTTIRSLRYYRDDFMDDLAQYEFLFNVIKYNLSEYSSSVDVPAIH</sequence>
<feature type="domain" description="Tyrosine-protein phosphatase" evidence="4">
    <location>
        <begin position="644"/>
        <end position="874"/>
    </location>
</feature>
<evidence type="ECO:0000259" key="4">
    <source>
        <dbReference type="PROSITE" id="PS50055"/>
    </source>
</evidence>
<reference evidence="7" key="1">
    <citation type="submission" date="2025-08" db="UniProtKB">
        <authorList>
            <consortium name="RefSeq"/>
        </authorList>
    </citation>
    <scope>IDENTIFICATION</scope>
    <source>
        <tissue evidence="7">Whole Larva</tissue>
    </source>
</reference>
<dbReference type="Pfam" id="PF00102">
    <property type="entry name" value="Y_phosphatase"/>
    <property type="match status" value="2"/>
</dbReference>
<evidence type="ECO:0000256" key="3">
    <source>
        <dbReference type="SAM" id="SignalP"/>
    </source>
</evidence>
<evidence type="ECO:0000313" key="6">
    <source>
        <dbReference type="Proteomes" id="UP000695000"/>
    </source>
</evidence>
<dbReference type="InterPro" id="IPR050348">
    <property type="entry name" value="Protein-Tyr_Phosphatase"/>
</dbReference>
<dbReference type="RefSeq" id="XP_017778199.1">
    <property type="nucleotide sequence ID" value="XM_017922710.1"/>
</dbReference>
<organism evidence="6 7">
    <name type="scientific">Nicrophorus vespilloides</name>
    <name type="common">Boreal carrion beetle</name>
    <dbReference type="NCBI Taxonomy" id="110193"/>
    <lineage>
        <taxon>Eukaryota</taxon>
        <taxon>Metazoa</taxon>
        <taxon>Ecdysozoa</taxon>
        <taxon>Arthropoda</taxon>
        <taxon>Hexapoda</taxon>
        <taxon>Insecta</taxon>
        <taxon>Pterygota</taxon>
        <taxon>Neoptera</taxon>
        <taxon>Endopterygota</taxon>
        <taxon>Coleoptera</taxon>
        <taxon>Polyphaga</taxon>
        <taxon>Staphyliniformia</taxon>
        <taxon>Silphidae</taxon>
        <taxon>Nicrophorinae</taxon>
        <taxon>Nicrophorus</taxon>
    </lineage>
</organism>
<dbReference type="GeneID" id="108563901"/>
<dbReference type="PANTHER" id="PTHR19134:SF449">
    <property type="entry name" value="TYROSINE-PROTEIN PHOSPHATASE 1"/>
    <property type="match status" value="1"/>
</dbReference>
<dbReference type="CDD" id="cd00047">
    <property type="entry name" value="PTPc"/>
    <property type="match status" value="2"/>
</dbReference>
<feature type="transmembrane region" description="Helical" evidence="2">
    <location>
        <begin position="556"/>
        <end position="579"/>
    </location>
</feature>
<dbReference type="InterPro" id="IPR003595">
    <property type="entry name" value="Tyr_Pase_cat"/>
</dbReference>
<feature type="chain" id="PRO_5047396784" evidence="3">
    <location>
        <begin position="43"/>
        <end position="1159"/>
    </location>
</feature>
<dbReference type="InterPro" id="IPR036116">
    <property type="entry name" value="FN3_sf"/>
</dbReference>
<dbReference type="PROSITE" id="PS50055">
    <property type="entry name" value="TYR_PHOSPHATASE_PTP"/>
    <property type="match status" value="2"/>
</dbReference>
<dbReference type="SMART" id="SM00404">
    <property type="entry name" value="PTPc_motif"/>
    <property type="match status" value="2"/>
</dbReference>
<keyword evidence="2" id="KW-0812">Transmembrane</keyword>
<keyword evidence="6" id="KW-1185">Reference proteome</keyword>
<dbReference type="PANTHER" id="PTHR19134">
    <property type="entry name" value="RECEPTOR-TYPE TYROSINE-PROTEIN PHOSPHATASE"/>
    <property type="match status" value="1"/>
</dbReference>
<dbReference type="SUPFAM" id="SSF49265">
    <property type="entry name" value="Fibronectin type III"/>
    <property type="match status" value="1"/>
</dbReference>
<dbReference type="InterPro" id="IPR029021">
    <property type="entry name" value="Prot-tyrosine_phosphatase-like"/>
</dbReference>
<evidence type="ECO:0000256" key="1">
    <source>
        <dbReference type="ARBA" id="ARBA00051722"/>
    </source>
</evidence>
<name>A0ABM1MUE9_NICVS</name>
<proteinExistence type="predicted"/>
<accession>A0ABM1MUE9</accession>
<dbReference type="Gene3D" id="3.90.190.10">
    <property type="entry name" value="Protein tyrosine phosphatase superfamily"/>
    <property type="match status" value="2"/>
</dbReference>
<keyword evidence="2" id="KW-1133">Transmembrane helix</keyword>
<dbReference type="InterPro" id="IPR000242">
    <property type="entry name" value="PTP_cat"/>
</dbReference>
<feature type="domain" description="Tyrosine specific protein phosphatases" evidence="5">
    <location>
        <begin position="792"/>
        <end position="865"/>
    </location>
</feature>
<dbReference type="InterPro" id="IPR000387">
    <property type="entry name" value="Tyr_Pase_dom"/>
</dbReference>
<gene>
    <name evidence="7" type="primary">LOC108563901</name>
</gene>
<evidence type="ECO:0000256" key="2">
    <source>
        <dbReference type="SAM" id="Phobius"/>
    </source>
</evidence>
<dbReference type="SUPFAM" id="SSF52799">
    <property type="entry name" value="(Phosphotyrosine protein) phosphatases II"/>
    <property type="match status" value="2"/>
</dbReference>
<dbReference type="InterPro" id="IPR016130">
    <property type="entry name" value="Tyr_Pase_AS"/>
</dbReference>
<dbReference type="PRINTS" id="PR00700">
    <property type="entry name" value="PRTYPHPHTASE"/>
</dbReference>
<keyword evidence="2" id="KW-0472">Membrane</keyword>
<dbReference type="PROSITE" id="PS50056">
    <property type="entry name" value="TYR_PHOSPHATASE_2"/>
    <property type="match status" value="1"/>
</dbReference>
<dbReference type="PROSITE" id="PS00383">
    <property type="entry name" value="TYR_PHOSPHATASE_1"/>
    <property type="match status" value="1"/>
</dbReference>
<evidence type="ECO:0000313" key="7">
    <source>
        <dbReference type="RefSeq" id="XP_017778199.1"/>
    </source>
</evidence>
<dbReference type="SMART" id="SM00194">
    <property type="entry name" value="PTPc"/>
    <property type="match status" value="2"/>
</dbReference>
<feature type="domain" description="Tyrosine-protein phosphatase" evidence="4">
    <location>
        <begin position="920"/>
        <end position="1145"/>
    </location>
</feature>
<evidence type="ECO:0000259" key="5">
    <source>
        <dbReference type="PROSITE" id="PS50056"/>
    </source>
</evidence>
<protein>
    <submittedName>
        <fullName evidence="7">Receptor-type tyrosine-protein phosphatase epsilon-like isoform X1</fullName>
    </submittedName>
</protein>